<dbReference type="InterPro" id="IPR035906">
    <property type="entry name" value="MetI-like_sf"/>
</dbReference>
<keyword evidence="4 7" id="KW-0812">Transmembrane</keyword>
<sequence length="272" mass="29033">MKHWAGYVVLFWLLAALLGLLLSVSGLALPGFAQADQIDLSHLLALPDSSAWLGRDDLGRDILSRLLEGASVALSVALVVTSITLLFGTLLGLLAGYYGGWLDRLLMQITDVFLAFPGILLAIAFAAVLGPGLLNLVMALCLTSWVGYARLTRVQALSLRQRQHVQAAESLGASVPRILLRHILPLLAAPLLVEATYGIAGLVIAEASLSFLGLGIQAPHASWGSMLRDGVRYLLVAPHYVLAVGFSLMSLVLAVNVLGDRLRDALDVRRSD</sequence>
<feature type="transmembrane region" description="Helical" evidence="7">
    <location>
        <begin position="236"/>
        <end position="259"/>
    </location>
</feature>
<gene>
    <name evidence="9" type="ORF">ED236_02615</name>
</gene>
<comment type="subcellular location">
    <subcellularLocation>
        <location evidence="1 7">Cell membrane</location>
        <topology evidence="1 7">Multi-pass membrane protein</topology>
    </subcellularLocation>
</comment>
<keyword evidence="5 7" id="KW-1133">Transmembrane helix</keyword>
<dbReference type="AlphaFoldDB" id="A0A3N0V7K5"/>
<evidence type="ECO:0000313" key="10">
    <source>
        <dbReference type="Proteomes" id="UP000275137"/>
    </source>
</evidence>
<feature type="domain" description="ABC transmembrane type-1" evidence="8">
    <location>
        <begin position="70"/>
        <end position="259"/>
    </location>
</feature>
<evidence type="ECO:0000259" key="8">
    <source>
        <dbReference type="PROSITE" id="PS50928"/>
    </source>
</evidence>
<evidence type="ECO:0000256" key="2">
    <source>
        <dbReference type="ARBA" id="ARBA00022448"/>
    </source>
</evidence>
<keyword evidence="2 7" id="KW-0813">Transport</keyword>
<evidence type="ECO:0000256" key="6">
    <source>
        <dbReference type="ARBA" id="ARBA00023136"/>
    </source>
</evidence>
<reference evidence="9 10" key="1">
    <citation type="submission" date="2018-10" db="EMBL/GenBank/DDBJ databases">
        <authorList>
            <person name="Chen W.-M."/>
        </authorList>
    </citation>
    <scope>NUCLEOTIDE SEQUENCE [LARGE SCALE GENOMIC DNA]</scope>
    <source>
        <strain evidence="9 10">H-5</strain>
    </source>
</reference>
<dbReference type="PANTHER" id="PTHR43386:SF1">
    <property type="entry name" value="D,D-DIPEPTIDE TRANSPORT SYSTEM PERMEASE PROTEIN DDPC-RELATED"/>
    <property type="match status" value="1"/>
</dbReference>
<evidence type="ECO:0000256" key="3">
    <source>
        <dbReference type="ARBA" id="ARBA00022475"/>
    </source>
</evidence>
<dbReference type="EMBL" id="RJVP01000001">
    <property type="protein sequence ID" value="ROH88368.1"/>
    <property type="molecule type" value="Genomic_DNA"/>
</dbReference>
<dbReference type="RefSeq" id="WP_123236360.1">
    <property type="nucleotide sequence ID" value="NZ_RJVP01000001.1"/>
</dbReference>
<dbReference type="CDD" id="cd06261">
    <property type="entry name" value="TM_PBP2"/>
    <property type="match status" value="1"/>
</dbReference>
<feature type="transmembrane region" description="Helical" evidence="7">
    <location>
        <begin position="105"/>
        <end position="127"/>
    </location>
</feature>
<evidence type="ECO:0000256" key="7">
    <source>
        <dbReference type="RuleBase" id="RU363032"/>
    </source>
</evidence>
<dbReference type="PANTHER" id="PTHR43386">
    <property type="entry name" value="OLIGOPEPTIDE TRANSPORT SYSTEM PERMEASE PROTEIN APPC"/>
    <property type="match status" value="1"/>
</dbReference>
<dbReference type="SUPFAM" id="SSF161098">
    <property type="entry name" value="MetI-like"/>
    <property type="match status" value="1"/>
</dbReference>
<dbReference type="InterPro" id="IPR050366">
    <property type="entry name" value="BP-dependent_transpt_permease"/>
</dbReference>
<dbReference type="GO" id="GO:0005886">
    <property type="term" value="C:plasma membrane"/>
    <property type="evidence" value="ECO:0007669"/>
    <property type="project" value="UniProtKB-SubCell"/>
</dbReference>
<keyword evidence="10" id="KW-1185">Reference proteome</keyword>
<dbReference type="Proteomes" id="UP000275137">
    <property type="component" value="Unassembled WGS sequence"/>
</dbReference>
<dbReference type="PROSITE" id="PS50928">
    <property type="entry name" value="ABC_TM1"/>
    <property type="match status" value="1"/>
</dbReference>
<comment type="similarity">
    <text evidence="7">Belongs to the binding-protein-dependent transport system permease family.</text>
</comment>
<evidence type="ECO:0000256" key="4">
    <source>
        <dbReference type="ARBA" id="ARBA00022692"/>
    </source>
</evidence>
<feature type="transmembrane region" description="Helical" evidence="7">
    <location>
        <begin position="72"/>
        <end position="98"/>
    </location>
</feature>
<organism evidence="9 10">
    <name type="scientific">Pseudomethylobacillus aquaticus</name>
    <dbReference type="NCBI Taxonomy" id="2676064"/>
    <lineage>
        <taxon>Bacteria</taxon>
        <taxon>Pseudomonadati</taxon>
        <taxon>Pseudomonadota</taxon>
        <taxon>Betaproteobacteria</taxon>
        <taxon>Nitrosomonadales</taxon>
        <taxon>Methylophilaceae</taxon>
        <taxon>Pseudomethylobacillus</taxon>
    </lineage>
</organism>
<proteinExistence type="inferred from homology"/>
<evidence type="ECO:0000256" key="1">
    <source>
        <dbReference type="ARBA" id="ARBA00004651"/>
    </source>
</evidence>
<dbReference type="Pfam" id="PF00528">
    <property type="entry name" value="BPD_transp_1"/>
    <property type="match status" value="1"/>
</dbReference>
<comment type="caution">
    <text evidence="9">The sequence shown here is derived from an EMBL/GenBank/DDBJ whole genome shotgun (WGS) entry which is preliminary data.</text>
</comment>
<dbReference type="Gene3D" id="1.10.3720.10">
    <property type="entry name" value="MetI-like"/>
    <property type="match status" value="1"/>
</dbReference>
<name>A0A3N0V7K5_9PROT</name>
<keyword evidence="3" id="KW-1003">Cell membrane</keyword>
<dbReference type="InterPro" id="IPR000515">
    <property type="entry name" value="MetI-like"/>
</dbReference>
<evidence type="ECO:0000256" key="5">
    <source>
        <dbReference type="ARBA" id="ARBA00022989"/>
    </source>
</evidence>
<dbReference type="GO" id="GO:0055085">
    <property type="term" value="P:transmembrane transport"/>
    <property type="evidence" value="ECO:0007669"/>
    <property type="project" value="InterPro"/>
</dbReference>
<keyword evidence="6 7" id="KW-0472">Membrane</keyword>
<feature type="transmembrane region" description="Helical" evidence="7">
    <location>
        <begin position="186"/>
        <end position="216"/>
    </location>
</feature>
<protein>
    <submittedName>
        <fullName evidence="9">ABC transporter permease</fullName>
    </submittedName>
</protein>
<evidence type="ECO:0000313" key="9">
    <source>
        <dbReference type="EMBL" id="ROH88368.1"/>
    </source>
</evidence>
<accession>A0A3N0V7K5</accession>
<feature type="transmembrane region" description="Helical" evidence="7">
    <location>
        <begin position="133"/>
        <end position="151"/>
    </location>
</feature>